<reference evidence="4" key="1">
    <citation type="submission" date="2017-02" db="UniProtKB">
        <authorList>
            <consortium name="WormBaseParasite"/>
        </authorList>
    </citation>
    <scope>IDENTIFICATION</scope>
</reference>
<dbReference type="WBParaSite" id="ASIM_0002030401-mRNA-1">
    <property type="protein sequence ID" value="ASIM_0002030401-mRNA-1"/>
    <property type="gene ID" value="ASIM_0002030401"/>
</dbReference>
<evidence type="ECO:0000313" key="3">
    <source>
        <dbReference type="Proteomes" id="UP000267096"/>
    </source>
</evidence>
<keyword evidence="3" id="KW-1185">Reference proteome</keyword>
<dbReference type="OrthoDB" id="5872535at2759"/>
<dbReference type="EMBL" id="UYRR01037751">
    <property type="protein sequence ID" value="VDK71364.1"/>
    <property type="molecule type" value="Genomic_DNA"/>
</dbReference>
<proteinExistence type="predicted"/>
<feature type="compositionally biased region" description="Basic and acidic residues" evidence="1">
    <location>
        <begin position="31"/>
        <end position="41"/>
    </location>
</feature>
<reference evidence="2 3" key="2">
    <citation type="submission" date="2018-11" db="EMBL/GenBank/DDBJ databases">
        <authorList>
            <consortium name="Pathogen Informatics"/>
        </authorList>
    </citation>
    <scope>NUCLEOTIDE SEQUENCE [LARGE SCALE GENOMIC DNA]</scope>
</reference>
<evidence type="ECO:0000256" key="1">
    <source>
        <dbReference type="SAM" id="MobiDB-lite"/>
    </source>
</evidence>
<name>A0A0M3KH40_ANISI</name>
<feature type="region of interest" description="Disordered" evidence="1">
    <location>
        <begin position="1"/>
        <end position="55"/>
    </location>
</feature>
<accession>A0A0M3KH40</accession>
<feature type="compositionally biased region" description="Acidic residues" evidence="1">
    <location>
        <begin position="42"/>
        <end position="52"/>
    </location>
</feature>
<gene>
    <name evidence="2" type="ORF">ASIM_LOCUS19688</name>
</gene>
<dbReference type="Proteomes" id="UP000267096">
    <property type="component" value="Unassembled WGS sequence"/>
</dbReference>
<organism evidence="4">
    <name type="scientific">Anisakis simplex</name>
    <name type="common">Herring worm</name>
    <dbReference type="NCBI Taxonomy" id="6269"/>
    <lineage>
        <taxon>Eukaryota</taxon>
        <taxon>Metazoa</taxon>
        <taxon>Ecdysozoa</taxon>
        <taxon>Nematoda</taxon>
        <taxon>Chromadorea</taxon>
        <taxon>Rhabditida</taxon>
        <taxon>Spirurina</taxon>
        <taxon>Ascaridomorpha</taxon>
        <taxon>Ascaridoidea</taxon>
        <taxon>Anisakidae</taxon>
        <taxon>Anisakis</taxon>
        <taxon>Anisakis simplex complex</taxon>
    </lineage>
</organism>
<sequence length="90" mass="10546">MSDTPNKEQSEEPKPEVKFTMADDDEEDHEQPEQVPEHIETEQVEDEAEESTQDMHFEKDSFKRFEMLLKKTENFSHCLSSGDIEAVSRK</sequence>
<evidence type="ECO:0000313" key="4">
    <source>
        <dbReference type="WBParaSite" id="ASIM_0002030401-mRNA-1"/>
    </source>
</evidence>
<feature type="compositionally biased region" description="Basic and acidic residues" evidence="1">
    <location>
        <begin position="1"/>
        <end position="17"/>
    </location>
</feature>
<protein>
    <submittedName>
        <fullName evidence="4">Nucleotide exchange factor GrpE</fullName>
    </submittedName>
</protein>
<evidence type="ECO:0000313" key="2">
    <source>
        <dbReference type="EMBL" id="VDK71364.1"/>
    </source>
</evidence>
<dbReference type="AlphaFoldDB" id="A0A0M3KH40"/>